<feature type="domain" description="STAS" evidence="1">
    <location>
        <begin position="11"/>
        <end position="109"/>
    </location>
</feature>
<dbReference type="Proteomes" id="UP001524499">
    <property type="component" value="Unassembled WGS sequence"/>
</dbReference>
<dbReference type="InterPro" id="IPR036513">
    <property type="entry name" value="STAS_dom_sf"/>
</dbReference>
<dbReference type="CDD" id="cd07043">
    <property type="entry name" value="STAS_anti-anti-sigma_factors"/>
    <property type="match status" value="1"/>
</dbReference>
<dbReference type="Gene3D" id="3.30.750.24">
    <property type="entry name" value="STAS domain"/>
    <property type="match status" value="1"/>
</dbReference>
<evidence type="ECO:0000259" key="1">
    <source>
        <dbReference type="PROSITE" id="PS50801"/>
    </source>
</evidence>
<proteinExistence type="predicted"/>
<organism evidence="2 3">
    <name type="scientific">Methylomonas subterranea</name>
    <dbReference type="NCBI Taxonomy" id="2952225"/>
    <lineage>
        <taxon>Bacteria</taxon>
        <taxon>Pseudomonadati</taxon>
        <taxon>Pseudomonadota</taxon>
        <taxon>Gammaproteobacteria</taxon>
        <taxon>Methylococcales</taxon>
        <taxon>Methylococcaceae</taxon>
        <taxon>Methylomonas</taxon>
    </lineage>
</organism>
<dbReference type="EMBL" id="JANIBJ010000026">
    <property type="protein sequence ID" value="MCQ8105233.1"/>
    <property type="molecule type" value="Genomic_DNA"/>
</dbReference>
<comment type="caution">
    <text evidence="2">The sequence shown here is derived from an EMBL/GenBank/DDBJ whole genome shotgun (WGS) entry which is preliminary data.</text>
</comment>
<dbReference type="SUPFAM" id="SSF52091">
    <property type="entry name" value="SpoIIaa-like"/>
    <property type="match status" value="1"/>
</dbReference>
<dbReference type="InterPro" id="IPR002645">
    <property type="entry name" value="STAS_dom"/>
</dbReference>
<name>A0ABT1TIE9_9GAMM</name>
<sequence>MGFANNRGIEMSFESKIESGTLYIKIGGRFDFSLHKEFRDASNLIVADILKIEVDLAATHYLDSSALGMLLVLRDKIAGNKESVVIKGATADVRKILQIANFDKLFSIV</sequence>
<accession>A0ABT1TIE9</accession>
<evidence type="ECO:0000313" key="2">
    <source>
        <dbReference type="EMBL" id="MCQ8105233.1"/>
    </source>
</evidence>
<evidence type="ECO:0000313" key="3">
    <source>
        <dbReference type="Proteomes" id="UP001524499"/>
    </source>
</evidence>
<protein>
    <submittedName>
        <fullName evidence="2">STAS domain-containing protein</fullName>
    </submittedName>
</protein>
<reference evidence="2 3" key="1">
    <citation type="submission" date="2022-07" db="EMBL/GenBank/DDBJ databases">
        <title>Methylomonas rivi sp. nov., Methylomonas rosea sp. nov., Methylomonas aureus sp. nov. and Methylomonas subterranea sp. nov., four novel methanotrophs isolated from a freshwater creek and the deep terrestrial subsurface.</title>
        <authorList>
            <person name="Abin C."/>
            <person name="Sankaranarayanan K."/>
            <person name="Garner C."/>
            <person name="Sindelar R."/>
            <person name="Kotary K."/>
            <person name="Garner R."/>
            <person name="Barclay S."/>
            <person name="Lawson P."/>
            <person name="Krumholz L."/>
        </authorList>
    </citation>
    <scope>NUCLEOTIDE SEQUENCE [LARGE SCALE GENOMIC DNA]</scope>
    <source>
        <strain evidence="2 3">SURF-2</strain>
    </source>
</reference>
<gene>
    <name evidence="2" type="ORF">NP590_14050</name>
</gene>
<keyword evidence="3" id="KW-1185">Reference proteome</keyword>
<dbReference type="PROSITE" id="PS50801">
    <property type="entry name" value="STAS"/>
    <property type="match status" value="1"/>
</dbReference>
<dbReference type="PANTHER" id="PTHR33495:SF15">
    <property type="entry name" value="STAS DOMAIN-CONTAINING PROTEIN"/>
    <property type="match status" value="1"/>
</dbReference>
<dbReference type="PANTHER" id="PTHR33495">
    <property type="entry name" value="ANTI-SIGMA FACTOR ANTAGONIST TM_1081-RELATED-RELATED"/>
    <property type="match status" value="1"/>
</dbReference>
<dbReference type="Pfam" id="PF01740">
    <property type="entry name" value="STAS"/>
    <property type="match status" value="1"/>
</dbReference>